<dbReference type="InterPro" id="IPR009056">
    <property type="entry name" value="Cyt_c-like_dom"/>
</dbReference>
<dbReference type="EC" id="1.9.3.1" evidence="5"/>
<reference evidence="5" key="1">
    <citation type="submission" date="2018-06" db="EMBL/GenBank/DDBJ databases">
        <authorList>
            <person name="Zhirakovskaya E."/>
        </authorList>
    </citation>
    <scope>NUCLEOTIDE SEQUENCE</scope>
</reference>
<evidence type="ECO:0000313" key="5">
    <source>
        <dbReference type="EMBL" id="VAW81605.1"/>
    </source>
</evidence>
<evidence type="ECO:0000259" key="4">
    <source>
        <dbReference type="PROSITE" id="PS51007"/>
    </source>
</evidence>
<evidence type="ECO:0000256" key="1">
    <source>
        <dbReference type="ARBA" id="ARBA00022617"/>
    </source>
</evidence>
<feature type="domain" description="Cytochrome c" evidence="4">
    <location>
        <begin position="129"/>
        <end position="217"/>
    </location>
</feature>
<dbReference type="GO" id="GO:0020037">
    <property type="term" value="F:heme binding"/>
    <property type="evidence" value="ECO:0007669"/>
    <property type="project" value="InterPro"/>
</dbReference>
<evidence type="ECO:0000256" key="3">
    <source>
        <dbReference type="ARBA" id="ARBA00023004"/>
    </source>
</evidence>
<dbReference type="Gene3D" id="1.10.760.10">
    <property type="entry name" value="Cytochrome c-like domain"/>
    <property type="match status" value="2"/>
</dbReference>
<dbReference type="InterPro" id="IPR051459">
    <property type="entry name" value="Cytochrome_c-type_DH"/>
</dbReference>
<keyword evidence="3" id="KW-0408">Iron</keyword>
<proteinExistence type="predicted"/>
<protein>
    <submittedName>
        <fullName evidence="5">Cytochrome c oxidase subunit CcoP</fullName>
        <ecNumber evidence="5">1.9.3.1</ecNumber>
    </submittedName>
</protein>
<dbReference type="PANTHER" id="PTHR35008:SF4">
    <property type="entry name" value="BLL4482 PROTEIN"/>
    <property type="match status" value="1"/>
</dbReference>
<feature type="domain" description="Cytochrome c" evidence="4">
    <location>
        <begin position="32"/>
        <end position="112"/>
    </location>
</feature>
<keyword evidence="2" id="KW-0479">Metal-binding</keyword>
<dbReference type="PANTHER" id="PTHR35008">
    <property type="entry name" value="BLL4482 PROTEIN-RELATED"/>
    <property type="match status" value="1"/>
</dbReference>
<dbReference type="SUPFAM" id="SSF46626">
    <property type="entry name" value="Cytochrome c"/>
    <property type="match status" value="2"/>
</dbReference>
<gene>
    <name evidence="5" type="ORF">MNBD_GAMMA14-1662</name>
</gene>
<dbReference type="EMBL" id="UOFM01000413">
    <property type="protein sequence ID" value="VAW81605.1"/>
    <property type="molecule type" value="Genomic_DNA"/>
</dbReference>
<sequence>MLSHNKVIVPLLGGILAVFLSTGPATAAANAALIAKGEKLYNQNCSVCHQPDAIGKPGFAPSLANPEFLNIASDKFLMSTMRDGRVGTGMPPFSHLGRESIKAIVAYLRSHEKLPNQADKIDAERDAYGDPRLGKQWYNDICATCHGVAGDGYMAGGTGTAIGLPGFLHKVSDGFIRTTIKYGRSNTRMRGFQGPAGLANLSDQEIDDIIVYLRTLSK</sequence>
<dbReference type="Pfam" id="PF13442">
    <property type="entry name" value="Cytochrome_CBB3"/>
    <property type="match status" value="1"/>
</dbReference>
<name>A0A3B0YL27_9ZZZZ</name>
<keyword evidence="5" id="KW-0560">Oxidoreductase</keyword>
<keyword evidence="1" id="KW-0349">Heme</keyword>
<evidence type="ECO:0000256" key="2">
    <source>
        <dbReference type="ARBA" id="ARBA00022723"/>
    </source>
</evidence>
<dbReference type="PROSITE" id="PS51007">
    <property type="entry name" value="CYTC"/>
    <property type="match status" value="2"/>
</dbReference>
<dbReference type="GO" id="GO:0016491">
    <property type="term" value="F:oxidoreductase activity"/>
    <property type="evidence" value="ECO:0007669"/>
    <property type="project" value="UniProtKB-KW"/>
</dbReference>
<organism evidence="5">
    <name type="scientific">hydrothermal vent metagenome</name>
    <dbReference type="NCBI Taxonomy" id="652676"/>
    <lineage>
        <taxon>unclassified sequences</taxon>
        <taxon>metagenomes</taxon>
        <taxon>ecological metagenomes</taxon>
    </lineage>
</organism>
<dbReference type="GO" id="GO:0046872">
    <property type="term" value="F:metal ion binding"/>
    <property type="evidence" value="ECO:0007669"/>
    <property type="project" value="UniProtKB-KW"/>
</dbReference>
<dbReference type="AlphaFoldDB" id="A0A3B0YL27"/>
<dbReference type="InterPro" id="IPR036909">
    <property type="entry name" value="Cyt_c-like_dom_sf"/>
</dbReference>
<dbReference type="Pfam" id="PF00034">
    <property type="entry name" value="Cytochrom_C"/>
    <property type="match status" value="1"/>
</dbReference>
<accession>A0A3B0YL27</accession>
<dbReference type="GO" id="GO:0009055">
    <property type="term" value="F:electron transfer activity"/>
    <property type="evidence" value="ECO:0007669"/>
    <property type="project" value="InterPro"/>
</dbReference>